<dbReference type="Proteomes" id="UP000294832">
    <property type="component" value="Unassembled WGS sequence"/>
</dbReference>
<dbReference type="InterPro" id="IPR000182">
    <property type="entry name" value="GNAT_dom"/>
</dbReference>
<dbReference type="GO" id="GO:1990189">
    <property type="term" value="F:protein N-terminal-serine acetyltransferase activity"/>
    <property type="evidence" value="ECO:0007669"/>
    <property type="project" value="TreeGrafter"/>
</dbReference>
<dbReference type="Gene3D" id="3.40.630.30">
    <property type="match status" value="1"/>
</dbReference>
<dbReference type="PROSITE" id="PS51186">
    <property type="entry name" value="GNAT"/>
    <property type="match status" value="1"/>
</dbReference>
<dbReference type="AlphaFoldDB" id="A0A4V2RSK4"/>
<accession>A0A4V2RSK4</accession>
<dbReference type="PANTHER" id="PTHR43441">
    <property type="entry name" value="RIBOSOMAL-PROTEIN-SERINE ACETYLTRANSFERASE"/>
    <property type="match status" value="1"/>
</dbReference>
<organism evidence="2 3">
    <name type="scientific">Shewanella fodinae</name>
    <dbReference type="NCBI Taxonomy" id="552357"/>
    <lineage>
        <taxon>Bacteria</taxon>
        <taxon>Pseudomonadati</taxon>
        <taxon>Pseudomonadota</taxon>
        <taxon>Gammaproteobacteria</taxon>
        <taxon>Alteromonadales</taxon>
        <taxon>Shewanellaceae</taxon>
        <taxon>Shewanella</taxon>
    </lineage>
</organism>
<dbReference type="GO" id="GO:0008999">
    <property type="term" value="F:protein-N-terminal-alanine acetyltransferase activity"/>
    <property type="evidence" value="ECO:0007669"/>
    <property type="project" value="TreeGrafter"/>
</dbReference>
<dbReference type="PANTHER" id="PTHR43441:SF2">
    <property type="entry name" value="FAMILY ACETYLTRANSFERASE, PUTATIVE (AFU_ORTHOLOGUE AFUA_7G00850)-RELATED"/>
    <property type="match status" value="1"/>
</dbReference>
<name>A0A4V2RSK4_9GAMM</name>
<evidence type="ECO:0000259" key="1">
    <source>
        <dbReference type="PROSITE" id="PS51186"/>
    </source>
</evidence>
<sequence>MQLVEHATFATLMLKPLQQQQAEAFLAHINDNRDIYEEVIPFVSRTHNLAQMQTVISANLTRQSQGEALFYTLWDGEVMAGYLLVREINRDANWAEIGYMLGKQWQRQGITTMACRWLIERLFASGLDKIALCCNDDNQGSIAIAEKLGFKLEGILRQYFVVNGKRRNMCCYGLLKDEWLD</sequence>
<evidence type="ECO:0000313" key="3">
    <source>
        <dbReference type="Proteomes" id="UP000294832"/>
    </source>
</evidence>
<dbReference type="InterPro" id="IPR051908">
    <property type="entry name" value="Ribosomal_N-acetyltransferase"/>
</dbReference>
<proteinExistence type="predicted"/>
<protein>
    <submittedName>
        <fullName evidence="2">Ribosomal-protein-serine acetyltransferase</fullName>
    </submittedName>
</protein>
<dbReference type="CDD" id="cd04301">
    <property type="entry name" value="NAT_SF"/>
    <property type="match status" value="1"/>
</dbReference>
<dbReference type="OrthoDB" id="9784707at2"/>
<dbReference type="EMBL" id="SLWF01000008">
    <property type="protein sequence ID" value="TCN85850.1"/>
    <property type="molecule type" value="Genomic_DNA"/>
</dbReference>
<dbReference type="InterPro" id="IPR016181">
    <property type="entry name" value="Acyl_CoA_acyltransferase"/>
</dbReference>
<feature type="domain" description="N-acetyltransferase" evidence="1">
    <location>
        <begin position="12"/>
        <end position="168"/>
    </location>
</feature>
<dbReference type="Pfam" id="PF13302">
    <property type="entry name" value="Acetyltransf_3"/>
    <property type="match status" value="1"/>
</dbReference>
<reference evidence="2 3" key="1">
    <citation type="submission" date="2019-03" db="EMBL/GenBank/DDBJ databases">
        <title>Freshwater and sediment microbial communities from various areas in North America, analyzing microbe dynamics in response to fracking.</title>
        <authorList>
            <person name="Lamendella R."/>
        </authorList>
    </citation>
    <scope>NUCLEOTIDE SEQUENCE [LARGE SCALE GENOMIC DNA]</scope>
    <source>
        <strain evidence="2 3">74A</strain>
    </source>
</reference>
<dbReference type="RefSeq" id="WP_133038602.1">
    <property type="nucleotide sequence ID" value="NZ_SLWF01000008.1"/>
</dbReference>
<gene>
    <name evidence="2" type="ORF">EDC91_10889</name>
</gene>
<dbReference type="SUPFAM" id="SSF55729">
    <property type="entry name" value="Acyl-CoA N-acyltransferases (Nat)"/>
    <property type="match status" value="1"/>
</dbReference>
<keyword evidence="3" id="KW-1185">Reference proteome</keyword>
<dbReference type="GO" id="GO:0005737">
    <property type="term" value="C:cytoplasm"/>
    <property type="evidence" value="ECO:0007669"/>
    <property type="project" value="TreeGrafter"/>
</dbReference>
<comment type="caution">
    <text evidence="2">The sequence shown here is derived from an EMBL/GenBank/DDBJ whole genome shotgun (WGS) entry which is preliminary data.</text>
</comment>
<keyword evidence="2" id="KW-0808">Transferase</keyword>
<evidence type="ECO:0000313" key="2">
    <source>
        <dbReference type="EMBL" id="TCN85850.1"/>
    </source>
</evidence>